<dbReference type="AlphaFoldDB" id="A0A0D9QD23"/>
<dbReference type="VEuPathDB" id="PlasmoDB:AK88_05399"/>
<protein>
    <recommendedName>
        <fullName evidence="2">Schizont-infected cell agglutination extracellular alpha domain-containing protein</fullName>
    </recommendedName>
</protein>
<name>A0A0D9QD23_PLAFR</name>
<dbReference type="RefSeq" id="XP_012338424.1">
    <property type="nucleotide sequence ID" value="XM_012483001.1"/>
</dbReference>
<proteinExistence type="predicted"/>
<reference evidence="3 4" key="1">
    <citation type="submission" date="2014-03" db="EMBL/GenBank/DDBJ databases">
        <title>The Genome Sequence of Plasmodium fragile nilgiri.</title>
        <authorList>
            <consortium name="The Broad Institute Genomics Platform"/>
            <consortium name="The Broad Institute Genome Sequencing Center for Infectious Disease"/>
            <person name="Neafsey D."/>
            <person name="Duraisingh M."/>
            <person name="Young S.K."/>
            <person name="Zeng Q."/>
            <person name="Gargeya S."/>
            <person name="Abouelleil A."/>
            <person name="Alvarado L."/>
            <person name="Chapman S.B."/>
            <person name="Gainer-Dewar J."/>
            <person name="Goldberg J."/>
            <person name="Griggs A."/>
            <person name="Gujja S."/>
            <person name="Hansen M."/>
            <person name="Howarth C."/>
            <person name="Imamovic A."/>
            <person name="Larimer J."/>
            <person name="Pearson M."/>
            <person name="Poon T.W."/>
            <person name="Priest M."/>
            <person name="Roberts A."/>
            <person name="Saif S."/>
            <person name="Shea T."/>
            <person name="Sykes S."/>
            <person name="Wortman J."/>
            <person name="Nusbaum C."/>
            <person name="Birren B."/>
        </authorList>
    </citation>
    <scope>NUCLEOTIDE SEQUENCE [LARGE SCALE GENOMIC DNA]</scope>
    <source>
        <strain evidence="4">nilgiri</strain>
    </source>
</reference>
<dbReference type="Pfam" id="PF12887">
    <property type="entry name" value="SICA_alpha"/>
    <property type="match status" value="1"/>
</dbReference>
<dbReference type="OrthoDB" id="389513at2759"/>
<dbReference type="Proteomes" id="UP000054561">
    <property type="component" value="Unassembled WGS sequence"/>
</dbReference>
<evidence type="ECO:0000259" key="2">
    <source>
        <dbReference type="Pfam" id="PF12887"/>
    </source>
</evidence>
<feature type="compositionally biased region" description="Low complexity" evidence="1">
    <location>
        <begin position="302"/>
        <end position="313"/>
    </location>
</feature>
<accession>A0A0D9QD23</accession>
<dbReference type="InterPro" id="IPR024290">
    <property type="entry name" value="SICA_extracell_a"/>
</dbReference>
<evidence type="ECO:0000256" key="1">
    <source>
        <dbReference type="SAM" id="MobiDB-lite"/>
    </source>
</evidence>
<dbReference type="EMBL" id="KQ001768">
    <property type="protein sequence ID" value="KJP84960.1"/>
    <property type="molecule type" value="Genomic_DNA"/>
</dbReference>
<evidence type="ECO:0000313" key="3">
    <source>
        <dbReference type="EMBL" id="KJP84960.1"/>
    </source>
</evidence>
<feature type="region of interest" description="Disordered" evidence="1">
    <location>
        <begin position="278"/>
        <end position="336"/>
    </location>
</feature>
<dbReference type="GeneID" id="24270713"/>
<evidence type="ECO:0000313" key="4">
    <source>
        <dbReference type="Proteomes" id="UP000054561"/>
    </source>
</evidence>
<organism evidence="3 4">
    <name type="scientific">Plasmodium fragile</name>
    <dbReference type="NCBI Taxonomy" id="5857"/>
    <lineage>
        <taxon>Eukaryota</taxon>
        <taxon>Sar</taxon>
        <taxon>Alveolata</taxon>
        <taxon>Apicomplexa</taxon>
        <taxon>Aconoidasida</taxon>
        <taxon>Haemosporida</taxon>
        <taxon>Plasmodiidae</taxon>
        <taxon>Plasmodium</taxon>
        <taxon>Plasmodium (Plasmodium)</taxon>
    </lineage>
</organism>
<sequence length="336" mass="37192">MASNTGNVADFTEQLRKWFQRRNMSSDKDYSETIWTDIKALFEVLATSIKTRDTVTTSVCEAAFPTWIWSKNAAEFTVCRRIVNIFLFMDSRHKSGGQWTTQRIFTEEAQFEDYVRCMLGNIAMAELFKTNCSARDIIDKVSTHMDTFRHSFGHADGSKLCKDMGYETLMVGSKFVAATMARWIQTWRLKFGGGKVAGKGPTTCNKDKTDPQARSNVPAVRMFQKEDNLVITELVKAGKDLDMEKKKQLVEELEDKRQQDGVLADIMRQITEAEAKLGVRSGVGQASTSTVQTTPPSPPGRSDPGSGQSSGYAPAPPAATEPATSSSPQAPSGKDR</sequence>
<feature type="compositionally biased region" description="Low complexity" evidence="1">
    <location>
        <begin position="320"/>
        <end position="336"/>
    </location>
</feature>
<feature type="domain" description="Schizont-infected cell agglutination extracellular alpha" evidence="2">
    <location>
        <begin position="15"/>
        <end position="183"/>
    </location>
</feature>
<gene>
    <name evidence="3" type="ORF">AK88_05399</name>
</gene>
<keyword evidence="4" id="KW-1185">Reference proteome</keyword>